<feature type="transmembrane region" description="Helical" evidence="2">
    <location>
        <begin position="2713"/>
        <end position="2735"/>
    </location>
</feature>
<dbReference type="InterPro" id="IPR014756">
    <property type="entry name" value="Ig_E-set"/>
</dbReference>
<dbReference type="PANTHER" id="PTHR47236:SF4">
    <property type="entry name" value="GENE 9195-RELATED"/>
    <property type="match status" value="1"/>
</dbReference>
<evidence type="ECO:0000259" key="4">
    <source>
        <dbReference type="SMART" id="SM00429"/>
    </source>
</evidence>
<evidence type="ECO:0000256" key="3">
    <source>
        <dbReference type="SAM" id="SignalP"/>
    </source>
</evidence>
<keyword evidence="6" id="KW-1185">Reference proteome</keyword>
<feature type="transmembrane region" description="Helical" evidence="2">
    <location>
        <begin position="2790"/>
        <end position="2812"/>
    </location>
</feature>
<dbReference type="SMART" id="SM00429">
    <property type="entry name" value="IPT"/>
    <property type="match status" value="3"/>
</dbReference>
<dbReference type="CDD" id="cd00603">
    <property type="entry name" value="IPT_PCSR"/>
    <property type="match status" value="1"/>
</dbReference>
<evidence type="ECO:0000313" key="5">
    <source>
        <dbReference type="EMBL" id="KAL3774453.1"/>
    </source>
</evidence>
<feature type="region of interest" description="Disordered" evidence="1">
    <location>
        <begin position="3428"/>
        <end position="3461"/>
    </location>
</feature>
<dbReference type="Gene3D" id="2.60.40.10">
    <property type="entry name" value="Immunoglobulins"/>
    <property type="match status" value="4"/>
</dbReference>
<evidence type="ECO:0000256" key="2">
    <source>
        <dbReference type="SAM" id="Phobius"/>
    </source>
</evidence>
<feature type="region of interest" description="Disordered" evidence="1">
    <location>
        <begin position="3334"/>
        <end position="3353"/>
    </location>
</feature>
<feature type="domain" description="IPT/TIG" evidence="4">
    <location>
        <begin position="342"/>
        <end position="434"/>
    </location>
</feature>
<evidence type="ECO:0000256" key="1">
    <source>
        <dbReference type="SAM" id="MobiDB-lite"/>
    </source>
</evidence>
<dbReference type="SMART" id="SM01411">
    <property type="entry name" value="Ephrin_rec_like"/>
    <property type="match status" value="5"/>
</dbReference>
<name>A0ABD3NEU9_9STRA</name>
<feature type="transmembrane region" description="Helical" evidence="2">
    <location>
        <begin position="2414"/>
        <end position="2434"/>
    </location>
</feature>
<feature type="transmembrane region" description="Helical" evidence="2">
    <location>
        <begin position="2514"/>
        <end position="2531"/>
    </location>
</feature>
<feature type="compositionally biased region" description="Basic and acidic residues" evidence="1">
    <location>
        <begin position="3334"/>
        <end position="3347"/>
    </location>
</feature>
<feature type="region of interest" description="Disordered" evidence="1">
    <location>
        <begin position="3302"/>
        <end position="3325"/>
    </location>
</feature>
<dbReference type="SUPFAM" id="SSF81296">
    <property type="entry name" value="E set domains"/>
    <property type="match status" value="3"/>
</dbReference>
<dbReference type="EMBL" id="JALLPJ020001193">
    <property type="protein sequence ID" value="KAL3774453.1"/>
    <property type="molecule type" value="Genomic_DNA"/>
</dbReference>
<feature type="domain" description="IPT/TIG" evidence="4">
    <location>
        <begin position="137"/>
        <end position="221"/>
    </location>
</feature>
<evidence type="ECO:0000313" key="6">
    <source>
        <dbReference type="Proteomes" id="UP001530400"/>
    </source>
</evidence>
<feature type="compositionally biased region" description="Basic and acidic residues" evidence="1">
    <location>
        <begin position="3429"/>
        <end position="3438"/>
    </location>
</feature>
<dbReference type="CDD" id="cd00102">
    <property type="entry name" value="IPT"/>
    <property type="match status" value="2"/>
</dbReference>
<keyword evidence="3" id="KW-0732">Signal</keyword>
<comment type="caution">
    <text evidence="5">The sequence shown here is derived from an EMBL/GenBank/DDBJ whole genome shotgun (WGS) entry which is preliminary data.</text>
</comment>
<feature type="transmembrane region" description="Helical" evidence="2">
    <location>
        <begin position="2824"/>
        <end position="2846"/>
    </location>
</feature>
<keyword evidence="2" id="KW-0472">Membrane</keyword>
<proteinExistence type="predicted"/>
<protein>
    <recommendedName>
        <fullName evidence="4">IPT/TIG domain-containing protein</fullName>
    </recommendedName>
</protein>
<keyword evidence="2" id="KW-1133">Transmembrane helix</keyword>
<feature type="transmembrane region" description="Helical" evidence="2">
    <location>
        <begin position="2543"/>
        <end position="2563"/>
    </location>
</feature>
<dbReference type="InterPro" id="IPR013783">
    <property type="entry name" value="Ig-like_fold"/>
</dbReference>
<reference evidence="5 6" key="1">
    <citation type="submission" date="2024-10" db="EMBL/GenBank/DDBJ databases">
        <title>Updated reference genomes for cyclostephanoid diatoms.</title>
        <authorList>
            <person name="Roberts W.R."/>
            <person name="Alverson A.J."/>
        </authorList>
    </citation>
    <scope>NUCLEOTIDE SEQUENCE [LARGE SCALE GENOMIC DNA]</scope>
    <source>
        <strain evidence="5 6">AJA010-31</strain>
    </source>
</reference>
<dbReference type="SUPFAM" id="SSF57184">
    <property type="entry name" value="Growth factor receptor domain"/>
    <property type="match status" value="1"/>
</dbReference>
<feature type="signal peptide" evidence="3">
    <location>
        <begin position="1"/>
        <end position="21"/>
    </location>
</feature>
<organism evidence="5 6">
    <name type="scientific">Cyclotella atomus</name>
    <dbReference type="NCBI Taxonomy" id="382360"/>
    <lineage>
        <taxon>Eukaryota</taxon>
        <taxon>Sar</taxon>
        <taxon>Stramenopiles</taxon>
        <taxon>Ochrophyta</taxon>
        <taxon>Bacillariophyta</taxon>
        <taxon>Coscinodiscophyceae</taxon>
        <taxon>Thalassiosirophycidae</taxon>
        <taxon>Stephanodiscales</taxon>
        <taxon>Stephanodiscaceae</taxon>
        <taxon>Cyclotella</taxon>
    </lineage>
</organism>
<dbReference type="Pfam" id="PF01833">
    <property type="entry name" value="TIG"/>
    <property type="match status" value="3"/>
</dbReference>
<feature type="transmembrane region" description="Helical" evidence="2">
    <location>
        <begin position="2362"/>
        <end position="2382"/>
    </location>
</feature>
<accession>A0ABD3NEU9</accession>
<feature type="transmembrane region" description="Helical" evidence="2">
    <location>
        <begin position="2599"/>
        <end position="2617"/>
    </location>
</feature>
<dbReference type="PANTHER" id="PTHR47236">
    <property type="entry name" value="GENE, 32742-RELATED-RELATED"/>
    <property type="match status" value="1"/>
</dbReference>
<dbReference type="InterPro" id="IPR002909">
    <property type="entry name" value="IPT_dom"/>
</dbReference>
<feature type="compositionally biased region" description="Basic and acidic residues" evidence="1">
    <location>
        <begin position="3306"/>
        <end position="3325"/>
    </location>
</feature>
<gene>
    <name evidence="5" type="ORF">ACHAWO_004520</name>
</gene>
<dbReference type="Proteomes" id="UP001530400">
    <property type="component" value="Unassembled WGS sequence"/>
</dbReference>
<feature type="domain" description="IPT/TIG" evidence="4">
    <location>
        <begin position="29"/>
        <end position="135"/>
    </location>
</feature>
<feature type="chain" id="PRO_5044769037" description="IPT/TIG domain-containing protein" evidence="3">
    <location>
        <begin position="22"/>
        <end position="3461"/>
    </location>
</feature>
<sequence>MGFLRHWVLVAIICLANYVSAFVVGDTAIPTVRKIDPIHGSILGGTKVQVTGDNFDQSAVKWCVFWGNGASIITNVSTELIEIVPVSKYMSQYEVVCIAAASKKVHNVHLVLHGDEELASLEGTLTERGHMYRYYDEPEILSVRPESSWTTGNSTVNIFGGPFFNSTGLFCSFGGVRTSAVFVGPTQIACQTPPHPIGTCALEISQNGQDFTRWGYPYRFYHPSNIKSIYPAHGPAQQAGTKLTVRGENFVNSTSLRCRFESVVLPAIFVSSSEVHCRTPPIKKEHQSWLLLPEQRHRYSSTQLFPTSHAYPSYLGRLVSFELTNNGQDFTDSGQMFLYQNDIRVVGVSASAGPSKGGTPVFISGSNFVNSTTLSCRFGKEVTKANFLTRESILCFSTPIYAKSYRNSKKDKTYPILVSNNAIDYSYAGEFVYTAAIPKGMYRAGIDDGHLLGCPRGAYCSELLESNFTLCSPGTYQTMMSQSRCLPCPIGYVCAEFGMPSPFLCPAGYVCDERGMSLVKPCPPGFVCDRGTATFDTECLNSNVLASSAMKSGTSFSTIGTCFDNSTDDFGLQSSIYPVDFWSERHLVPLDSDESIQPTRGKFCLEDSCLKLEDANNVEVCDDYFDYHATGVTLRRPRVCPPELYCNAGTAFDVASSEAAAPRVCKDGFHCAEGSSNSKGIGVCMLGFFCRLGIQKPCPVGTFCPHDDVFDPIPCEPGTFNFMIGQAKCSTCPIGYFCPKHGQKDPTICPPGFVCSKKGLASPNIRCPAGFYCQNGTQTSDPFRNDTTLRPYACSPGTYCLTGTGYNEVREDAVSLPVNGYVALYSIICPAGFFCEAASISAKGSGPCPPGFICPRGTANPRPTPKGHFAEHIGTVDATACLPGFYAPTIENEKCYTCPPGTSCSVQGLWEAEECPPGTYRSTTEADGNECVSCPQGTWSKNWQLREKGECTSCPTGVICPLDGMTNPCSFGDLPTPYEPIVNFRGMPAFEYDFPGESMPPRFSMDECLALNSLADEFFFGELVPPYIDVLGRGAHFRPSDQQSLKYQREAKCYKNSQPYGSLLYQRMADYYGPQFDIQSGYPHQGYGSAALLNQMIAASPPPGYDFELRYGYFRGRGHGYIDLPTARSFDPSFNCTRGFKLMNSSLVTDNLRRIVYTDPDHDFEGGYDVEQCSTWDSALNCYIDPRYEVHEKGECCNVNKYQQRAIFFAEDQFYEGTCEADRICSEGRSAAPQARACDAGFVCDEATSLDSSLDHPCPAGYICDFATTPDTSLISPNGQLKRLCKEGFYCPRGTGIKEKLASCPEGYFCPSGTADPLTGQLANDGMLRLLGALEVHVNLHHQNGDEFYVYSDHESMCNAATRSSLQKRFDLRVEVHPNVNHLEFQSDQSETLFAVKEATEHDLHCSRDNKSSFIRDAMRRRECSCREKFFILSAVYRLWKCTSDQPLDNFSFADTLSRSGKRDYWFPNSRIHRGHNTAVAMDPSMEIFGIDWGSGQQCKFDDSGSKIGLAIGRLPFDNGGYLKFDSDDAHLTIQFTYTEKRTFNSYLELKADVTDEYSSEHSQVKEGTRSNVDPYVFDLYHSVHLIEQYGEKLEELIEMQPLHAASNYFSGPLGWCNCQGLLRCPNGTMSGVGSVNIADCEATKDEVLGRISLLPNSSSATSTSTVEGIVDFSPTLKLKPYEVAVLTIDQSELPTNFTYGDHYQFSIYDGCKPCPLRYQCNQDSSAETSCKYPSQEKQLHHINHCLKENKKMVCILPDESYEDAGVCKSMVNATIQSWSTKPLIFWEPDIEVCSSRPYSCADKEWHYQSFRRLCQDTMPNGKKSPVYDCVDVHRWQLYTDWRNGICCSSTNIPELRDIDTCDAELSVCRDDPIIEEIIREKMISVFELEFGFIPPMSKPLGQLIWNSTVQEQNEHDTPLDLFNKWQEPFDATRVLDFGKLHNQFKPELSKPWISTHGCCKCKRHSMPFPMDSNLVTSGFPDDKHQLVQIAISALSEVELTVVAELLHGYYYIDFIDFFGSSNKSALNVHTPSRFTETHAIGETATVLSLVERATFDSLHLDLPLNLPINIVDGNKDVEMRFLVDRPINITIGDVDFASSYFNDRDIVHQPTKPIDMIRVDNDWFSDDFWALPYIPFFSNCDGYGSHISWSRLLEDHPDCNAVSHDEVVLINEFSFRNSRLMKNDACHGVSLRCVFDEEVKEARENMRWYEAAGSTLFYITRDAVPSSHFVPSSGSEEWGRTFLLDQLRNSYDIIPVSIDKEMSGYRHAIPRHIEFEVKYFQMTKSTKRLVEAKLYYDEFCTTEDDRTGNANILSAMSERGIEPCEVDVNGMLKSHSYNLELKYFPLNWFDLLNRFEFKGSVYFLLYTGMGIAVTAIGGFVYGTNRLLTKLRYPPKFQGLSLIKLVTAPQIQGCALALIPYMTIMSILCLFFGATNTNSFGFDSVHSKWSIGGLISETQAIDNSVGRLGSSLLVLGFWITYKALQNLIPMPQDKLLDEGQQSTNSPANIVSKRSHFITISFCVQCAMLCFLEFSYSEHFKDQIYRFVVLFRICSFVFDLIMSNMMQEKLLMAPLMVLVQMTEVLITIGARDFLEFSMTFFIKVTMLVALRMFVYPLMKTISTLWPRWRMLVDQAFSGKGLTRAQKKDREMLWKKINEEIELRTEGVEPLLDAISIYSIEKVGSLLIPFMCLMLMYLYPESEIARQYDINRHELLYYGTFAFYMIPWMSFVDAFILSSQELLYGWRVYDYFSYQRWRFTNREHRWNLFSQVDKSVASSLQSIDVLCFSSQYYFILTVLTLGFGTNIFGATICLRRQYLGLGDPVFPFIVATVVVCCEVLHSVCSYIADLTVDEIGWDGIWKVRLFQGCMDDVVAAKLAIGEGRQEDLERERQEHLAMNNETFRHKFVEKNKPWILQHLVELITPRTLQDTEIHVGPDGQPLVDYVRQTYNNLMTVGEGVKRSGERSDISSDSSDDEFDLRRKWDRTPLDGSKLLIAQIWLQKARKRRVFTKAVSDLVNKRKEDHCSCCSRTLSTCSSLTAGLSWDGKFDVNAIDHYIKGFESKYSSDESDLSLWKAFFRETADFLTICNICLNGIVQQKLHKEVRPLGDARPTRAGDISSDDESDDAVHYDPLVLTRASNEGVLLTKWLAASRLKLGGKFPKKHAAEATQRYLEKLRQKKPGITGPARLTHATSDEIPKFDEVNVGTPGVRILRQWLRSAQQNSRSRYETRAEEIRSDLQETLSWVSPDDDWYFGSELRLQGNALKIEGHQILKEKVARGNLVSKQIAAMKLNLDDQVQLMNQKQQSKKDELEQQLAEKRHQSKTKIDRRTIELNRALDERPNEEESLRNQYSAEIQQEERTLASQEAELIQAAHAYNSVLEREIHATKSKYELDTQTMMERSRSEYVSAENNWRRNVALWMGKASKKIQQLEKERKPPDMSAKQARLEQRKKLAAGSDVGE</sequence>
<dbReference type="InterPro" id="IPR009030">
    <property type="entry name" value="Growth_fac_rcpt_cys_sf"/>
</dbReference>
<dbReference type="Gene3D" id="2.10.50.10">
    <property type="entry name" value="Tumor Necrosis Factor Receptor, subunit A, domain 2"/>
    <property type="match status" value="3"/>
</dbReference>
<keyword evidence="2" id="KW-0812">Transmembrane</keyword>